<proteinExistence type="predicted"/>
<keyword evidence="2" id="KW-0732">Signal</keyword>
<dbReference type="AlphaFoldDB" id="A0A1H2NPR9"/>
<sequence>MTKTLIVLLVVLFSQEVRADAHTIQAFLADPVAVLDEQGKLQREIAQKDAPKQPVPVLHYNQALDLVQVELAGQKVWLDPMDLRIEPPFHVTDLPCQQVPKSLASDSHNKSTLGYGAGCNQ</sequence>
<protein>
    <submittedName>
        <fullName evidence="3">Uncharacterized protein</fullName>
    </submittedName>
</protein>
<evidence type="ECO:0000256" key="1">
    <source>
        <dbReference type="SAM" id="MobiDB-lite"/>
    </source>
</evidence>
<dbReference type="EMBL" id="LT629802">
    <property type="protein sequence ID" value="SDV07374.1"/>
    <property type="molecule type" value="Genomic_DNA"/>
</dbReference>
<dbReference type="Proteomes" id="UP000198600">
    <property type="component" value="Chromosome I"/>
</dbReference>
<feature type="region of interest" description="Disordered" evidence="1">
    <location>
        <begin position="102"/>
        <end position="121"/>
    </location>
</feature>
<feature type="chain" id="PRO_5030027723" evidence="2">
    <location>
        <begin position="20"/>
        <end position="121"/>
    </location>
</feature>
<accession>A0A1H2NPR9</accession>
<dbReference type="STRING" id="46679.SAMN05216202_4320"/>
<evidence type="ECO:0000313" key="4">
    <source>
        <dbReference type="Proteomes" id="UP000198600"/>
    </source>
</evidence>
<name>A0A1H2NPR9_9PSED</name>
<organism evidence="3 4">
    <name type="scientific">Pseudomonas mucidolens</name>
    <dbReference type="NCBI Taxonomy" id="46679"/>
    <lineage>
        <taxon>Bacteria</taxon>
        <taxon>Pseudomonadati</taxon>
        <taxon>Pseudomonadota</taxon>
        <taxon>Gammaproteobacteria</taxon>
        <taxon>Pseudomonadales</taxon>
        <taxon>Pseudomonadaceae</taxon>
        <taxon>Pseudomonas</taxon>
    </lineage>
</organism>
<evidence type="ECO:0000256" key="2">
    <source>
        <dbReference type="SAM" id="SignalP"/>
    </source>
</evidence>
<evidence type="ECO:0000313" key="3">
    <source>
        <dbReference type="EMBL" id="SDV07374.1"/>
    </source>
</evidence>
<dbReference type="OrthoDB" id="6881474at2"/>
<keyword evidence="4" id="KW-1185">Reference proteome</keyword>
<dbReference type="RefSeq" id="WP_084380982.1">
    <property type="nucleotide sequence ID" value="NZ_LS483433.1"/>
</dbReference>
<feature type="signal peptide" evidence="2">
    <location>
        <begin position="1"/>
        <end position="19"/>
    </location>
</feature>
<gene>
    <name evidence="3" type="ORF">SAMN05216202_4320</name>
</gene>
<reference evidence="4" key="1">
    <citation type="submission" date="2016-10" db="EMBL/GenBank/DDBJ databases">
        <authorList>
            <person name="Varghese N."/>
            <person name="Submissions S."/>
        </authorList>
    </citation>
    <scope>NUCLEOTIDE SEQUENCE [LARGE SCALE GENOMIC DNA]</scope>
    <source>
        <strain evidence="4">LMG 2223</strain>
    </source>
</reference>